<dbReference type="CDD" id="cd03215">
    <property type="entry name" value="ABC_Carb_Monos_II"/>
    <property type="match status" value="1"/>
</dbReference>
<keyword evidence="11" id="KW-1185">Reference proteome</keyword>
<protein>
    <submittedName>
        <fullName evidence="10">Sugar ABC transporter ATP-binding protein</fullName>
    </submittedName>
</protein>
<keyword evidence="6 10" id="KW-0067">ATP-binding</keyword>
<dbReference type="InterPro" id="IPR003439">
    <property type="entry name" value="ABC_transporter-like_ATP-bd"/>
</dbReference>
<dbReference type="PANTHER" id="PTHR43790">
    <property type="entry name" value="CARBOHYDRATE TRANSPORT ATP-BINDING PROTEIN MG119-RELATED"/>
    <property type="match status" value="1"/>
</dbReference>
<accession>A0ABT2H5W6</accession>
<name>A0ABT2H5W6_9MICO</name>
<keyword evidence="4" id="KW-0677">Repeat</keyword>
<dbReference type="Proteomes" id="UP001165586">
    <property type="component" value="Unassembled WGS sequence"/>
</dbReference>
<keyword evidence="8" id="KW-0472">Membrane</keyword>
<keyword evidence="5" id="KW-0547">Nucleotide-binding</keyword>
<sequence length="517" mass="56165">MNPEPPTGTPRATATLEALHITKTFPGVKALDDVSIRLAPGSVHALLGENGAGKSTLIKALTGVHQPDSGSIVVGGAERRLSDPSAARDAGIGVVHQERNVIRGFTVGENIVMGRMPRRAGRIDWAGVTREARRCLELLDLELDPSTPIVDLSSAQMQLVEIARALYTETTVLLLDEPTASISAAESDRLFRVVDRLRDEGTAILFVSHKLEEVYAHCDTVTVLRDGHSVLESEPLSAHSHDEIVDTMVGRALGSLTVPDRRARPVAAPALSLVDVTTTAGHHGVGLEVRPGEILGLYGLVGAGRTELAHAIVGLERITAGELRVNGEPVRIRSLREALHRYRVGYVTENRKEEGVFLEQSITRNIAVTVWSKLQRGPGFISAKKERDLVAGYVSDLDIRISSQSQLTGRLSGGNQQKVSLAKWLAAEPEILIIDEPTVGIDLRTKRSFYELIWKLADEGMAILLISSDLAEMITLADRIAVMDRFVINGELENSHDYDSMSRDVIHLIHSGAEVAR</sequence>
<dbReference type="PANTHER" id="PTHR43790:SF3">
    <property type="entry name" value="D-ALLOSE IMPORT ATP-BINDING PROTEIN ALSA-RELATED"/>
    <property type="match status" value="1"/>
</dbReference>
<dbReference type="InterPro" id="IPR003593">
    <property type="entry name" value="AAA+_ATPase"/>
</dbReference>
<evidence type="ECO:0000256" key="8">
    <source>
        <dbReference type="ARBA" id="ARBA00023136"/>
    </source>
</evidence>
<dbReference type="CDD" id="cd03216">
    <property type="entry name" value="ABC_Carb_Monos_I"/>
    <property type="match status" value="1"/>
</dbReference>
<comment type="caution">
    <text evidence="10">The sequence shown here is derived from an EMBL/GenBank/DDBJ whole genome shotgun (WGS) entry which is preliminary data.</text>
</comment>
<dbReference type="PROSITE" id="PS00211">
    <property type="entry name" value="ABC_TRANSPORTER_1"/>
    <property type="match status" value="1"/>
</dbReference>
<feature type="domain" description="ABC transporter" evidence="9">
    <location>
        <begin position="266"/>
        <end position="510"/>
    </location>
</feature>
<dbReference type="EMBL" id="JANLCJ010000006">
    <property type="protein sequence ID" value="MCS5735288.1"/>
    <property type="molecule type" value="Genomic_DNA"/>
</dbReference>
<dbReference type="SUPFAM" id="SSF52540">
    <property type="entry name" value="P-loop containing nucleoside triphosphate hydrolases"/>
    <property type="match status" value="2"/>
</dbReference>
<evidence type="ECO:0000256" key="7">
    <source>
        <dbReference type="ARBA" id="ARBA00022967"/>
    </source>
</evidence>
<evidence type="ECO:0000256" key="1">
    <source>
        <dbReference type="ARBA" id="ARBA00022448"/>
    </source>
</evidence>
<evidence type="ECO:0000256" key="5">
    <source>
        <dbReference type="ARBA" id="ARBA00022741"/>
    </source>
</evidence>
<evidence type="ECO:0000313" key="10">
    <source>
        <dbReference type="EMBL" id="MCS5735288.1"/>
    </source>
</evidence>
<dbReference type="GO" id="GO:0005524">
    <property type="term" value="F:ATP binding"/>
    <property type="evidence" value="ECO:0007669"/>
    <property type="project" value="UniProtKB-KW"/>
</dbReference>
<dbReference type="InterPro" id="IPR027417">
    <property type="entry name" value="P-loop_NTPase"/>
</dbReference>
<evidence type="ECO:0000256" key="4">
    <source>
        <dbReference type="ARBA" id="ARBA00022737"/>
    </source>
</evidence>
<evidence type="ECO:0000259" key="9">
    <source>
        <dbReference type="PROSITE" id="PS50893"/>
    </source>
</evidence>
<evidence type="ECO:0000313" key="11">
    <source>
        <dbReference type="Proteomes" id="UP001165586"/>
    </source>
</evidence>
<keyword evidence="1" id="KW-0813">Transport</keyword>
<dbReference type="Pfam" id="PF00005">
    <property type="entry name" value="ABC_tran"/>
    <property type="match status" value="2"/>
</dbReference>
<keyword evidence="2" id="KW-1003">Cell membrane</keyword>
<dbReference type="Gene3D" id="3.40.50.300">
    <property type="entry name" value="P-loop containing nucleotide triphosphate hydrolases"/>
    <property type="match status" value="2"/>
</dbReference>
<keyword evidence="7" id="KW-1278">Translocase</keyword>
<organism evidence="10 11">
    <name type="scientific">Herbiconiux daphne</name>
    <dbReference type="NCBI Taxonomy" id="2970914"/>
    <lineage>
        <taxon>Bacteria</taxon>
        <taxon>Bacillati</taxon>
        <taxon>Actinomycetota</taxon>
        <taxon>Actinomycetes</taxon>
        <taxon>Micrococcales</taxon>
        <taxon>Microbacteriaceae</taxon>
        <taxon>Herbiconiux</taxon>
    </lineage>
</organism>
<evidence type="ECO:0000256" key="2">
    <source>
        <dbReference type="ARBA" id="ARBA00022475"/>
    </source>
</evidence>
<dbReference type="SMART" id="SM00382">
    <property type="entry name" value="AAA"/>
    <property type="match status" value="2"/>
</dbReference>
<gene>
    <name evidence="10" type="ORF">N1032_16185</name>
</gene>
<evidence type="ECO:0000256" key="6">
    <source>
        <dbReference type="ARBA" id="ARBA00022840"/>
    </source>
</evidence>
<dbReference type="PROSITE" id="PS50893">
    <property type="entry name" value="ABC_TRANSPORTER_2"/>
    <property type="match status" value="2"/>
</dbReference>
<dbReference type="InterPro" id="IPR017871">
    <property type="entry name" value="ABC_transporter-like_CS"/>
</dbReference>
<keyword evidence="3" id="KW-0762">Sugar transport</keyword>
<dbReference type="RefSeq" id="WP_259540216.1">
    <property type="nucleotide sequence ID" value="NZ_JANLCJ010000006.1"/>
</dbReference>
<feature type="domain" description="ABC transporter" evidence="9">
    <location>
        <begin position="16"/>
        <end position="251"/>
    </location>
</feature>
<evidence type="ECO:0000256" key="3">
    <source>
        <dbReference type="ARBA" id="ARBA00022597"/>
    </source>
</evidence>
<dbReference type="InterPro" id="IPR050107">
    <property type="entry name" value="ABC_carbohydrate_import_ATPase"/>
</dbReference>
<proteinExistence type="predicted"/>
<reference evidence="10" key="1">
    <citation type="submission" date="2022-08" db="EMBL/GenBank/DDBJ databases">
        <authorList>
            <person name="Deng Y."/>
            <person name="Han X.-F."/>
            <person name="Zhang Y.-Q."/>
        </authorList>
    </citation>
    <scope>NUCLEOTIDE SEQUENCE</scope>
    <source>
        <strain evidence="10">CPCC 203386</strain>
    </source>
</reference>